<reference evidence="1" key="2">
    <citation type="submission" date="2025-08" db="UniProtKB">
        <authorList>
            <consortium name="Ensembl"/>
        </authorList>
    </citation>
    <scope>IDENTIFICATION</scope>
</reference>
<accession>A0A667XE99</accession>
<proteinExistence type="predicted"/>
<organism evidence="1 2">
    <name type="scientific">Myripristis murdjan</name>
    <name type="common">pinecone soldierfish</name>
    <dbReference type="NCBI Taxonomy" id="586833"/>
    <lineage>
        <taxon>Eukaryota</taxon>
        <taxon>Metazoa</taxon>
        <taxon>Chordata</taxon>
        <taxon>Craniata</taxon>
        <taxon>Vertebrata</taxon>
        <taxon>Euteleostomi</taxon>
        <taxon>Actinopterygii</taxon>
        <taxon>Neopterygii</taxon>
        <taxon>Teleostei</taxon>
        <taxon>Neoteleostei</taxon>
        <taxon>Acanthomorphata</taxon>
        <taxon>Holocentriformes</taxon>
        <taxon>Holocentridae</taxon>
        <taxon>Myripristis</taxon>
    </lineage>
</organism>
<evidence type="ECO:0000313" key="2">
    <source>
        <dbReference type="Proteomes" id="UP000472263"/>
    </source>
</evidence>
<reference evidence="1" key="1">
    <citation type="submission" date="2019-06" db="EMBL/GenBank/DDBJ databases">
        <authorList>
            <consortium name="Wellcome Sanger Institute Data Sharing"/>
        </authorList>
    </citation>
    <scope>NUCLEOTIDE SEQUENCE [LARGE SCALE GENOMIC DNA]</scope>
</reference>
<sequence length="122" mass="13991">ARKNYVVQKKTNNGSVSLDDLKGAARHVSEVATKRRDVSRTGYSSQAKAHLIFDDNIEFELASYIKKPADQFHGLIPLKCREHAFESASNRDRFELFRQRHHPAGHIIFKSHCLPQTLCFKL</sequence>
<dbReference type="InParanoid" id="A0A667XE99"/>
<dbReference type="Proteomes" id="UP000472263">
    <property type="component" value="Chromosome 8"/>
</dbReference>
<reference evidence="1" key="3">
    <citation type="submission" date="2025-09" db="UniProtKB">
        <authorList>
            <consortium name="Ensembl"/>
        </authorList>
    </citation>
    <scope>IDENTIFICATION</scope>
</reference>
<protein>
    <submittedName>
        <fullName evidence="1">Uncharacterized protein</fullName>
    </submittedName>
</protein>
<dbReference type="AlphaFoldDB" id="A0A667XE99"/>
<name>A0A667XE99_9TELE</name>
<dbReference type="Ensembl" id="ENSMMDT00005013869.1">
    <property type="protein sequence ID" value="ENSMMDP00005013482.1"/>
    <property type="gene ID" value="ENSMMDG00005006999.1"/>
</dbReference>
<evidence type="ECO:0000313" key="1">
    <source>
        <dbReference type="Ensembl" id="ENSMMDP00005013482.1"/>
    </source>
</evidence>
<keyword evidence="2" id="KW-1185">Reference proteome</keyword>